<dbReference type="Pfam" id="PF01546">
    <property type="entry name" value="Peptidase_M20"/>
    <property type="match status" value="1"/>
</dbReference>
<accession>A0A845F880</accession>
<comment type="cofactor">
    <cofactor evidence="1">
        <name>Mn(2+)</name>
        <dbReference type="ChEBI" id="CHEBI:29035"/>
    </cofactor>
    <text evidence="1">The Mn(2+) ion enhances activity.</text>
</comment>
<dbReference type="Proteomes" id="UP000450457">
    <property type="component" value="Unassembled WGS sequence"/>
</dbReference>
<evidence type="ECO:0000259" key="2">
    <source>
        <dbReference type="Pfam" id="PF07687"/>
    </source>
</evidence>
<name>A0A845F880_9BACI</name>
<feature type="binding site" evidence="1">
    <location>
        <position position="123"/>
    </location>
    <ligand>
        <name>Mn(2+)</name>
        <dbReference type="ChEBI" id="CHEBI:29035"/>
        <label>2</label>
    </ligand>
</feature>
<evidence type="ECO:0000256" key="1">
    <source>
        <dbReference type="PIRSR" id="PIRSR005962-1"/>
    </source>
</evidence>
<dbReference type="Pfam" id="PF07687">
    <property type="entry name" value="M20_dimer"/>
    <property type="match status" value="1"/>
</dbReference>
<keyword evidence="3" id="KW-0378">Hydrolase</keyword>
<dbReference type="SUPFAM" id="SSF55031">
    <property type="entry name" value="Bacterial exopeptidase dimerisation domain"/>
    <property type="match status" value="1"/>
</dbReference>
<feature type="binding site" evidence="1">
    <location>
        <position position="87"/>
    </location>
    <ligand>
        <name>Mn(2+)</name>
        <dbReference type="ChEBI" id="CHEBI:29035"/>
        <label>2</label>
    </ligand>
</feature>
<proteinExistence type="predicted"/>
<reference evidence="3 4" key="1">
    <citation type="submission" date="2019-11" db="EMBL/GenBank/DDBJ databases">
        <title>Genome sequences of 17 halophilic strains isolated from different environments.</title>
        <authorList>
            <person name="Furrow R.E."/>
        </authorList>
    </citation>
    <scope>NUCLEOTIDE SEQUENCE [LARGE SCALE GENOMIC DNA]</scope>
    <source>
        <strain evidence="3 4">SL-4</strain>
    </source>
</reference>
<dbReference type="PANTHER" id="PTHR11014:SF122">
    <property type="entry name" value="AMIDOHYDROLASE AMHX"/>
    <property type="match status" value="1"/>
</dbReference>
<dbReference type="OrthoDB" id="9776731at2"/>
<feature type="binding site" evidence="1">
    <location>
        <position position="342"/>
    </location>
    <ligand>
        <name>Mn(2+)</name>
        <dbReference type="ChEBI" id="CHEBI:29035"/>
        <label>2</label>
    </ligand>
</feature>
<feature type="binding site" evidence="1">
    <location>
        <position position="89"/>
    </location>
    <ligand>
        <name>Mn(2+)</name>
        <dbReference type="ChEBI" id="CHEBI:29035"/>
        <label>2</label>
    </ligand>
</feature>
<dbReference type="PANTHER" id="PTHR11014">
    <property type="entry name" value="PEPTIDASE M20 FAMILY MEMBER"/>
    <property type="match status" value="1"/>
</dbReference>
<dbReference type="NCBIfam" id="TIGR01891">
    <property type="entry name" value="amidohydrolases"/>
    <property type="match status" value="1"/>
</dbReference>
<sequence length="371" mass="41073">MKKNVRPTVQEIFDHLHQNPEVSWKETKTTDYIASLLEKTNARIRRFNDCTGLIADLGQGAPVIAVRADIDALWQEVDGTFQANHSCGHDAHMAIVLDALYKLEERKDSWNGTIRFIFQPAEEKIQGALKMVEEGVIESVEYLYGLHLRLMQELRTGQFAPGIQHGAVRFLKGEIKGEDAHGARPHLNKNAIELGAVFVHMMNAIHLDPKIPHSAKMTSFQSGGSSANIIPGNAAFSIDLRAQTNEAMSELFSKIEAIADCISKLHGSGIKVKITSDVPAAVMDEVSVRHMEHAIREVKGEEHLKPVIETTGGDDFHFYSIMQPDLKATMLAVGCDLQPGLHHPDMTFDRSVLGEASEIIVETVLQHGRSH</sequence>
<dbReference type="PIRSF" id="PIRSF005962">
    <property type="entry name" value="Pept_M20D_amidohydro"/>
    <property type="match status" value="1"/>
</dbReference>
<gene>
    <name evidence="3" type="ORF">GLW00_03430</name>
</gene>
<evidence type="ECO:0000313" key="3">
    <source>
        <dbReference type="EMBL" id="MYL69885.1"/>
    </source>
</evidence>
<dbReference type="RefSeq" id="WP_160911248.1">
    <property type="nucleotide sequence ID" value="NZ_WMFA01000001.1"/>
</dbReference>
<feature type="domain" description="Peptidase M20 dimerisation" evidence="2">
    <location>
        <begin position="174"/>
        <end position="260"/>
    </location>
</feature>
<dbReference type="GO" id="GO:0046872">
    <property type="term" value="F:metal ion binding"/>
    <property type="evidence" value="ECO:0007669"/>
    <property type="project" value="UniProtKB-KW"/>
</dbReference>
<dbReference type="InterPro" id="IPR017439">
    <property type="entry name" value="Amidohydrolase"/>
</dbReference>
<protein>
    <submittedName>
        <fullName evidence="3">Amidohydrolase</fullName>
    </submittedName>
</protein>
<dbReference type="EMBL" id="WMFA01000001">
    <property type="protein sequence ID" value="MYL69885.1"/>
    <property type="molecule type" value="Genomic_DNA"/>
</dbReference>
<dbReference type="GeneID" id="78006027"/>
<keyword evidence="1" id="KW-0464">Manganese</keyword>
<dbReference type="InterPro" id="IPR002933">
    <property type="entry name" value="Peptidase_M20"/>
</dbReference>
<feature type="binding site" evidence="1">
    <location>
        <position position="147"/>
    </location>
    <ligand>
        <name>Mn(2+)</name>
        <dbReference type="ChEBI" id="CHEBI:29035"/>
        <label>2</label>
    </ligand>
</feature>
<dbReference type="SUPFAM" id="SSF53187">
    <property type="entry name" value="Zn-dependent exopeptidases"/>
    <property type="match status" value="1"/>
</dbReference>
<dbReference type="Gene3D" id="3.30.70.360">
    <property type="match status" value="1"/>
</dbReference>
<dbReference type="InterPro" id="IPR036264">
    <property type="entry name" value="Bact_exopeptidase_dim_dom"/>
</dbReference>
<evidence type="ECO:0000313" key="4">
    <source>
        <dbReference type="Proteomes" id="UP000450457"/>
    </source>
</evidence>
<organism evidence="3 4">
    <name type="scientific">Halobacillus litoralis</name>
    <dbReference type="NCBI Taxonomy" id="45668"/>
    <lineage>
        <taxon>Bacteria</taxon>
        <taxon>Bacillati</taxon>
        <taxon>Bacillota</taxon>
        <taxon>Bacilli</taxon>
        <taxon>Bacillales</taxon>
        <taxon>Bacillaceae</taxon>
        <taxon>Halobacillus</taxon>
    </lineage>
</organism>
<dbReference type="AlphaFoldDB" id="A0A845F880"/>
<dbReference type="Gene3D" id="3.40.630.10">
    <property type="entry name" value="Zn peptidases"/>
    <property type="match status" value="1"/>
</dbReference>
<comment type="caution">
    <text evidence="3">The sequence shown here is derived from an EMBL/GenBank/DDBJ whole genome shotgun (WGS) entry which is preliminary data.</text>
</comment>
<dbReference type="GO" id="GO:0016787">
    <property type="term" value="F:hydrolase activity"/>
    <property type="evidence" value="ECO:0007669"/>
    <property type="project" value="UniProtKB-KW"/>
</dbReference>
<keyword evidence="1" id="KW-0479">Metal-binding</keyword>
<dbReference type="InterPro" id="IPR011650">
    <property type="entry name" value="Peptidase_M20_dimer"/>
</dbReference>